<sequence>MATINNNNIRLLCTLALVLCCLPVLQAAPAQICGAGALGYDLTNLTSRVWTFEGNNSTCLPVNGTVPATCTFYMGLCQKIANCSNASVCQSSKSNLSSSYFNLGNYTEDPFHSYAVPPGFNTTFRLGELFNKSCPLKTHIFFECNSNSIWPSKTAAEGKVPVNPAIKFVKEQCLYNITFEYAGACVIILPSENVTQLSGGTVLLIIFTVTLIVYFTFGAMLNIARGRHGKDVIPHADFWMTLPVYVADGILFTCRCGKLETSSDYNQI</sequence>
<evidence type="ECO:0000256" key="7">
    <source>
        <dbReference type="ARBA" id="ARBA00022448"/>
    </source>
</evidence>
<evidence type="ECO:0000313" key="22">
    <source>
        <dbReference type="Proteomes" id="UP001347796"/>
    </source>
</evidence>
<proteinExistence type="inferred from homology"/>
<keyword evidence="14" id="KW-0496">Mitochondrion</keyword>
<feature type="signal peptide" evidence="19">
    <location>
        <begin position="1"/>
        <end position="27"/>
    </location>
</feature>
<dbReference type="AlphaFoldDB" id="A0AAN8JMX4"/>
<feature type="domain" description="MRH" evidence="20">
    <location>
        <begin position="31"/>
        <end position="187"/>
    </location>
</feature>
<name>A0AAN8JMX4_PATCE</name>
<dbReference type="GO" id="GO:0010008">
    <property type="term" value="C:endosome membrane"/>
    <property type="evidence" value="ECO:0007669"/>
    <property type="project" value="UniProtKB-SubCell"/>
</dbReference>
<evidence type="ECO:0000256" key="5">
    <source>
        <dbReference type="ARBA" id="ARBA00005363"/>
    </source>
</evidence>
<organism evidence="21 22">
    <name type="scientific">Patella caerulea</name>
    <name type="common">Rayed Mediterranean limpet</name>
    <dbReference type="NCBI Taxonomy" id="87958"/>
    <lineage>
        <taxon>Eukaryota</taxon>
        <taxon>Metazoa</taxon>
        <taxon>Spiralia</taxon>
        <taxon>Lophotrochozoa</taxon>
        <taxon>Mollusca</taxon>
        <taxon>Gastropoda</taxon>
        <taxon>Patellogastropoda</taxon>
        <taxon>Patelloidea</taxon>
        <taxon>Patellidae</taxon>
        <taxon>Patella</taxon>
    </lineage>
</organism>
<dbReference type="InterPro" id="IPR018939">
    <property type="entry name" value="Autophagy-rel_prot_27"/>
</dbReference>
<keyword evidence="15 18" id="KW-0472">Membrane</keyword>
<keyword evidence="8 18" id="KW-0812">Transmembrane</keyword>
<dbReference type="GO" id="GO:0015031">
    <property type="term" value="P:protein transport"/>
    <property type="evidence" value="ECO:0007669"/>
    <property type="project" value="UniProtKB-KW"/>
</dbReference>
<accession>A0AAN8JMX4</accession>
<keyword evidence="9 19" id="KW-0732">Signal</keyword>
<evidence type="ECO:0000256" key="1">
    <source>
        <dbReference type="ARBA" id="ARBA00004304"/>
    </source>
</evidence>
<dbReference type="Gene3D" id="2.70.130.10">
    <property type="entry name" value="Mannose-6-phosphate receptor binding domain"/>
    <property type="match status" value="1"/>
</dbReference>
<evidence type="ECO:0000256" key="14">
    <source>
        <dbReference type="ARBA" id="ARBA00023128"/>
    </source>
</evidence>
<evidence type="ECO:0000256" key="3">
    <source>
        <dbReference type="ARBA" id="ARBA00004394"/>
    </source>
</evidence>
<dbReference type="PROSITE" id="PS51914">
    <property type="entry name" value="MRH"/>
    <property type="match status" value="1"/>
</dbReference>
<evidence type="ECO:0000256" key="9">
    <source>
        <dbReference type="ARBA" id="ARBA00022729"/>
    </source>
</evidence>
<evidence type="ECO:0000256" key="19">
    <source>
        <dbReference type="SAM" id="SignalP"/>
    </source>
</evidence>
<evidence type="ECO:0000256" key="11">
    <source>
        <dbReference type="ARBA" id="ARBA00022989"/>
    </source>
</evidence>
<dbReference type="InterPro" id="IPR044865">
    <property type="entry name" value="MRH_dom"/>
</dbReference>
<evidence type="ECO:0000256" key="6">
    <source>
        <dbReference type="ARBA" id="ARBA00013776"/>
    </source>
</evidence>
<evidence type="ECO:0000256" key="4">
    <source>
        <dbReference type="ARBA" id="ARBA00004472"/>
    </source>
</evidence>
<comment type="subcellular location">
    <subcellularLocation>
        <location evidence="2">Cytoplasmic vesicle membrane</location>
        <topology evidence="2">Single-pass type I membrane protein</topology>
    </subcellularLocation>
    <subcellularLocation>
        <location evidence="3">Golgi apparatus membrane</location>
    </subcellularLocation>
    <subcellularLocation>
        <location evidence="1">Mitochondrion membrane</location>
        <topology evidence="1">Single-pass membrane protein</topology>
    </subcellularLocation>
    <subcellularLocation>
        <location evidence="4">Preautophagosomal structure membrane</location>
        <topology evidence="4">Single-pass type I membrane protein</topology>
    </subcellularLocation>
</comment>
<keyword evidence="16" id="KW-1015">Disulfide bond</keyword>
<evidence type="ECO:0000256" key="18">
    <source>
        <dbReference type="SAM" id="Phobius"/>
    </source>
</evidence>
<evidence type="ECO:0000256" key="15">
    <source>
        <dbReference type="ARBA" id="ARBA00023136"/>
    </source>
</evidence>
<keyword evidence="11 18" id="KW-1133">Transmembrane helix</keyword>
<keyword evidence="13" id="KW-0333">Golgi apparatus</keyword>
<feature type="chain" id="PRO_5042844136" description="Autophagy-related protein 27" evidence="19">
    <location>
        <begin position="28"/>
        <end position="268"/>
    </location>
</feature>
<comment type="similarity">
    <text evidence="5">Belongs to the ATG27 family.</text>
</comment>
<keyword evidence="22" id="KW-1185">Reference proteome</keyword>
<keyword evidence="10" id="KW-0653">Protein transport</keyword>
<evidence type="ECO:0000256" key="17">
    <source>
        <dbReference type="ARBA" id="ARBA00023329"/>
    </source>
</evidence>
<evidence type="ECO:0000256" key="10">
    <source>
        <dbReference type="ARBA" id="ARBA00022927"/>
    </source>
</evidence>
<dbReference type="Proteomes" id="UP001347796">
    <property type="component" value="Unassembled WGS sequence"/>
</dbReference>
<dbReference type="GO" id="GO:0005802">
    <property type="term" value="C:trans-Golgi network"/>
    <property type="evidence" value="ECO:0007669"/>
    <property type="project" value="TreeGrafter"/>
</dbReference>
<keyword evidence="17" id="KW-0968">Cytoplasmic vesicle</keyword>
<evidence type="ECO:0000256" key="16">
    <source>
        <dbReference type="ARBA" id="ARBA00023157"/>
    </source>
</evidence>
<dbReference type="PANTHER" id="PTHR15071">
    <property type="entry name" value="MANNOSE-6-PHOSPHATE RECEPTOR FAMILY MEMBER"/>
    <property type="match status" value="1"/>
</dbReference>
<dbReference type="PANTHER" id="PTHR15071:SF0">
    <property type="entry name" value="MANNOSE 6-PHOSPHATE RECEPTOR-LIKE PROTEIN 1"/>
    <property type="match status" value="1"/>
</dbReference>
<comment type="caution">
    <text evidence="21">The sequence shown here is derived from an EMBL/GenBank/DDBJ whole genome shotgun (WGS) entry which is preliminary data.</text>
</comment>
<evidence type="ECO:0000256" key="13">
    <source>
        <dbReference type="ARBA" id="ARBA00023034"/>
    </source>
</evidence>
<evidence type="ECO:0000256" key="8">
    <source>
        <dbReference type="ARBA" id="ARBA00022692"/>
    </source>
</evidence>
<evidence type="ECO:0000313" key="21">
    <source>
        <dbReference type="EMBL" id="KAK6179857.1"/>
    </source>
</evidence>
<keyword evidence="12" id="KW-0072">Autophagy</keyword>
<feature type="transmembrane region" description="Helical" evidence="18">
    <location>
        <begin position="197"/>
        <end position="217"/>
    </location>
</feature>
<dbReference type="GO" id="GO:0006914">
    <property type="term" value="P:autophagy"/>
    <property type="evidence" value="ECO:0007669"/>
    <property type="project" value="UniProtKB-KW"/>
</dbReference>
<dbReference type="EMBL" id="JAZGQO010000008">
    <property type="protein sequence ID" value="KAK6179857.1"/>
    <property type="molecule type" value="Genomic_DNA"/>
</dbReference>
<protein>
    <recommendedName>
        <fullName evidence="6">Autophagy-related protein 27</fullName>
    </recommendedName>
</protein>
<dbReference type="GO" id="GO:0034045">
    <property type="term" value="C:phagophore assembly site membrane"/>
    <property type="evidence" value="ECO:0007669"/>
    <property type="project" value="UniProtKB-SubCell"/>
</dbReference>
<keyword evidence="7" id="KW-0813">Transport</keyword>
<gene>
    <name evidence="21" type="ORF">SNE40_012115</name>
</gene>
<evidence type="ECO:0000256" key="12">
    <source>
        <dbReference type="ARBA" id="ARBA00023006"/>
    </source>
</evidence>
<dbReference type="GO" id="GO:0000139">
    <property type="term" value="C:Golgi membrane"/>
    <property type="evidence" value="ECO:0007669"/>
    <property type="project" value="UniProtKB-SubCell"/>
</dbReference>
<dbReference type="GO" id="GO:0031966">
    <property type="term" value="C:mitochondrial membrane"/>
    <property type="evidence" value="ECO:0007669"/>
    <property type="project" value="UniProtKB-SubCell"/>
</dbReference>
<evidence type="ECO:0000259" key="20">
    <source>
        <dbReference type="PROSITE" id="PS51914"/>
    </source>
</evidence>
<reference evidence="21 22" key="1">
    <citation type="submission" date="2024-01" db="EMBL/GenBank/DDBJ databases">
        <title>The genome of the rayed Mediterranean limpet Patella caerulea (Linnaeus, 1758).</title>
        <authorList>
            <person name="Anh-Thu Weber A."/>
            <person name="Halstead-Nussloch G."/>
        </authorList>
    </citation>
    <scope>NUCLEOTIDE SEQUENCE [LARGE SCALE GENOMIC DNA]</scope>
    <source>
        <strain evidence="21">AATW-2023a</strain>
        <tissue evidence="21">Whole specimen</tissue>
    </source>
</reference>
<dbReference type="Pfam" id="PF09451">
    <property type="entry name" value="ATG27"/>
    <property type="match status" value="1"/>
</dbReference>
<evidence type="ECO:0000256" key="2">
    <source>
        <dbReference type="ARBA" id="ARBA00004358"/>
    </source>
</evidence>
<dbReference type="SUPFAM" id="SSF50911">
    <property type="entry name" value="Mannose 6-phosphate receptor domain"/>
    <property type="match status" value="1"/>
</dbReference>
<dbReference type="InterPro" id="IPR009011">
    <property type="entry name" value="Man6P_isomerase_rcpt-bd_dom_sf"/>
</dbReference>